<evidence type="ECO:0000313" key="4">
    <source>
        <dbReference type="EMBL" id="ELP83459.1"/>
    </source>
</evidence>
<dbReference type="OMA" id="CKDTVDM"/>
<feature type="chain" id="PRO_5012226844" evidence="2">
    <location>
        <begin position="16"/>
        <end position="95"/>
    </location>
</feature>
<dbReference type="InterPro" id="IPR008139">
    <property type="entry name" value="SaposinB_dom"/>
</dbReference>
<dbReference type="InterPro" id="IPR008138">
    <property type="entry name" value="SapB_2"/>
</dbReference>
<dbReference type="Pfam" id="PF03489">
    <property type="entry name" value="SapB_2"/>
    <property type="match status" value="1"/>
</dbReference>
<organism evidence="4 5">
    <name type="scientific">Entamoeba invadens IP1</name>
    <dbReference type="NCBI Taxonomy" id="370355"/>
    <lineage>
        <taxon>Eukaryota</taxon>
        <taxon>Amoebozoa</taxon>
        <taxon>Evosea</taxon>
        <taxon>Archamoebae</taxon>
        <taxon>Mastigamoebida</taxon>
        <taxon>Entamoebidae</taxon>
        <taxon>Entamoeba</taxon>
    </lineage>
</organism>
<name>A0A0A1TU70_ENTIV</name>
<keyword evidence="1" id="KW-1015">Disulfide bond</keyword>
<dbReference type="RefSeq" id="XP_004182805.1">
    <property type="nucleotide sequence ID" value="XM_004182757.1"/>
</dbReference>
<dbReference type="EMBL" id="KB207268">
    <property type="protein sequence ID" value="ELP83459.1"/>
    <property type="molecule type" value="Genomic_DNA"/>
</dbReference>
<dbReference type="SUPFAM" id="SSF47862">
    <property type="entry name" value="Saposin"/>
    <property type="match status" value="1"/>
</dbReference>
<dbReference type="InterPro" id="IPR011001">
    <property type="entry name" value="Saposin-like"/>
</dbReference>
<keyword evidence="5" id="KW-1185">Reference proteome</keyword>
<dbReference type="AlphaFoldDB" id="A0A0A1TU70"/>
<evidence type="ECO:0000256" key="2">
    <source>
        <dbReference type="SAM" id="SignalP"/>
    </source>
</evidence>
<dbReference type="PROSITE" id="PS50015">
    <property type="entry name" value="SAP_B"/>
    <property type="match status" value="1"/>
</dbReference>
<protein>
    <submittedName>
        <fullName evidence="4">Pore-forming peptide ameobapore B, putative</fullName>
    </submittedName>
</protein>
<dbReference type="KEGG" id="eiv:EIN_375840"/>
<dbReference type="VEuPathDB" id="AmoebaDB:EIN_375840"/>
<feature type="domain" description="Saposin B-type" evidence="3">
    <location>
        <begin position="19"/>
        <end position="95"/>
    </location>
</feature>
<evidence type="ECO:0000259" key="3">
    <source>
        <dbReference type="PROSITE" id="PS50015"/>
    </source>
</evidence>
<dbReference type="GeneID" id="14882477"/>
<dbReference type="Proteomes" id="UP000014680">
    <property type="component" value="Unassembled WGS sequence"/>
</dbReference>
<proteinExistence type="predicted"/>
<dbReference type="Gene3D" id="1.10.225.10">
    <property type="entry name" value="Saposin-like"/>
    <property type="match status" value="1"/>
</dbReference>
<gene>
    <name evidence="4" type="ORF">EIN_375840</name>
</gene>
<keyword evidence="2" id="KW-0732">Signal</keyword>
<evidence type="ECO:0000256" key="1">
    <source>
        <dbReference type="ARBA" id="ARBA00023157"/>
    </source>
</evidence>
<sequence length="95" mass="10327">MRAFVIFAIIACVFAAREGVLICNLCKDTVDMLEKLLVVDGADAVRQYITELCDGVSGFLGTLCTSFLNFGVDEIIKMIENNVDKVTICQNLGAC</sequence>
<dbReference type="SMART" id="SM00741">
    <property type="entry name" value="SapB"/>
    <property type="match status" value="1"/>
</dbReference>
<dbReference type="OrthoDB" id="69496at2759"/>
<feature type="signal peptide" evidence="2">
    <location>
        <begin position="1"/>
        <end position="15"/>
    </location>
</feature>
<accession>A0A0A1TU70</accession>
<reference evidence="4 5" key="1">
    <citation type="submission" date="2012-10" db="EMBL/GenBank/DDBJ databases">
        <authorList>
            <person name="Zafar N."/>
            <person name="Inman J."/>
            <person name="Hall N."/>
            <person name="Lorenzi H."/>
            <person name="Caler E."/>
        </authorList>
    </citation>
    <scope>NUCLEOTIDE SEQUENCE [LARGE SCALE GENOMIC DNA]</scope>
    <source>
        <strain evidence="4 5">IP1</strain>
    </source>
</reference>
<evidence type="ECO:0000313" key="5">
    <source>
        <dbReference type="Proteomes" id="UP000014680"/>
    </source>
</evidence>